<dbReference type="SFLD" id="SFLDG01387">
    <property type="entry name" value="BtrN-like_SPASM_domain_contain"/>
    <property type="match status" value="1"/>
</dbReference>
<dbReference type="GO" id="GO:0051536">
    <property type="term" value="F:iron-sulfur cluster binding"/>
    <property type="evidence" value="ECO:0007669"/>
    <property type="project" value="UniProtKB-KW"/>
</dbReference>
<evidence type="ECO:0000313" key="9">
    <source>
        <dbReference type="EMBL" id="VAV83241.1"/>
    </source>
</evidence>
<protein>
    <recommendedName>
        <fullName evidence="10">Radical SAM protein</fullName>
    </recommendedName>
</protein>
<feature type="domain" description="4Fe4S-binding SPASM" evidence="8">
    <location>
        <begin position="210"/>
        <end position="276"/>
    </location>
</feature>
<organism evidence="9">
    <name type="scientific">hydrothermal vent metagenome</name>
    <dbReference type="NCBI Taxonomy" id="652676"/>
    <lineage>
        <taxon>unclassified sequences</taxon>
        <taxon>metagenomes</taxon>
        <taxon>ecological metagenomes</taxon>
    </lineage>
</organism>
<dbReference type="GO" id="GO:0003824">
    <property type="term" value="F:catalytic activity"/>
    <property type="evidence" value="ECO:0007669"/>
    <property type="project" value="InterPro"/>
</dbReference>
<evidence type="ECO:0000256" key="3">
    <source>
        <dbReference type="ARBA" id="ARBA00022691"/>
    </source>
</evidence>
<dbReference type="InterPro" id="IPR013785">
    <property type="entry name" value="Aldolase_TIM"/>
</dbReference>
<accession>A0A3B0QS46</accession>
<feature type="domain" description="Radical SAM core" evidence="7">
    <location>
        <begin position="14"/>
        <end position="144"/>
    </location>
</feature>
<keyword evidence="3" id="KW-0949">S-adenosyl-L-methionine</keyword>
<proteinExistence type="predicted"/>
<comment type="cofactor">
    <cofactor evidence="1">
        <name>[4Fe-4S] cluster</name>
        <dbReference type="ChEBI" id="CHEBI:49883"/>
    </cofactor>
</comment>
<evidence type="ECO:0000256" key="2">
    <source>
        <dbReference type="ARBA" id="ARBA00022485"/>
    </source>
</evidence>
<name>A0A3B0QS46_9ZZZZ</name>
<dbReference type="CDD" id="cd01335">
    <property type="entry name" value="Radical_SAM"/>
    <property type="match status" value="1"/>
</dbReference>
<keyword evidence="4" id="KW-0479">Metal-binding</keyword>
<evidence type="ECO:0000256" key="6">
    <source>
        <dbReference type="ARBA" id="ARBA00023014"/>
    </source>
</evidence>
<dbReference type="AlphaFoldDB" id="A0A3B0QS46"/>
<evidence type="ECO:0000259" key="8">
    <source>
        <dbReference type="Pfam" id="PF13186"/>
    </source>
</evidence>
<dbReference type="Pfam" id="PF04055">
    <property type="entry name" value="Radical_SAM"/>
    <property type="match status" value="1"/>
</dbReference>
<evidence type="ECO:0000259" key="7">
    <source>
        <dbReference type="Pfam" id="PF04055"/>
    </source>
</evidence>
<dbReference type="Pfam" id="PF13186">
    <property type="entry name" value="SPASM"/>
    <property type="match status" value="1"/>
</dbReference>
<dbReference type="InterPro" id="IPR058240">
    <property type="entry name" value="rSAM_sf"/>
</dbReference>
<dbReference type="PANTHER" id="PTHR11228:SF7">
    <property type="entry name" value="PQQA PEPTIDE CYCLASE"/>
    <property type="match status" value="1"/>
</dbReference>
<gene>
    <name evidence="9" type="ORF">MNBD_DELTA01-1478</name>
</gene>
<dbReference type="GO" id="GO:0046872">
    <property type="term" value="F:metal ion binding"/>
    <property type="evidence" value="ECO:0007669"/>
    <property type="project" value="UniProtKB-KW"/>
</dbReference>
<reference evidence="9" key="1">
    <citation type="submission" date="2018-06" db="EMBL/GenBank/DDBJ databases">
        <authorList>
            <person name="Zhirakovskaya E."/>
        </authorList>
    </citation>
    <scope>NUCLEOTIDE SEQUENCE</scope>
</reference>
<evidence type="ECO:0000256" key="1">
    <source>
        <dbReference type="ARBA" id="ARBA00001966"/>
    </source>
</evidence>
<dbReference type="PANTHER" id="PTHR11228">
    <property type="entry name" value="RADICAL SAM DOMAIN PROTEIN"/>
    <property type="match status" value="1"/>
</dbReference>
<dbReference type="SUPFAM" id="SSF102114">
    <property type="entry name" value="Radical SAM enzymes"/>
    <property type="match status" value="1"/>
</dbReference>
<keyword evidence="2" id="KW-0004">4Fe-4S</keyword>
<evidence type="ECO:0000256" key="4">
    <source>
        <dbReference type="ARBA" id="ARBA00022723"/>
    </source>
</evidence>
<dbReference type="InterPro" id="IPR023885">
    <property type="entry name" value="4Fe4S-binding_SPASM_dom"/>
</dbReference>
<dbReference type="Gene3D" id="3.20.20.70">
    <property type="entry name" value="Aldolase class I"/>
    <property type="match status" value="1"/>
</dbReference>
<dbReference type="InterPro" id="IPR034391">
    <property type="entry name" value="AdoMet-like_SPASM_containing"/>
</dbReference>
<dbReference type="InterPro" id="IPR007197">
    <property type="entry name" value="rSAM"/>
</dbReference>
<sequence length="279" mass="31918">MLVKFPRQVRIENTNFCNAVCTMCPREMLTRPKGTMGLDFFKKIVAQLVEGGTKELHLQGYGEPFLDKTIMEKIKAAKAAGIPYTFMVTNASLLTEKVCRELLASGLDKLKISFYGVEKESYEKIHNGLCFEEVKANVERLLRIRKEIKKTGAPVTKIDVKYIGRLRDFVRFALQWGLKSHISFARMHNYGYGRGFNKAEKEKSERKCAMVIDPVMQVLWDGLVVPCCYDFDGKMVLGDLSKETVAGVWTGKKYTKFRSIHEKGEYEKLPICNNCDKLR</sequence>
<dbReference type="InterPro" id="IPR050377">
    <property type="entry name" value="Radical_SAM_PqqE_MftC-like"/>
</dbReference>
<evidence type="ECO:0008006" key="10">
    <source>
        <dbReference type="Google" id="ProtNLM"/>
    </source>
</evidence>
<evidence type="ECO:0000256" key="5">
    <source>
        <dbReference type="ARBA" id="ARBA00023004"/>
    </source>
</evidence>
<dbReference type="SFLD" id="SFLDS00029">
    <property type="entry name" value="Radical_SAM"/>
    <property type="match status" value="1"/>
</dbReference>
<keyword evidence="6" id="KW-0411">Iron-sulfur</keyword>
<dbReference type="SFLD" id="SFLDG01067">
    <property type="entry name" value="SPASM/twitch_domain_containing"/>
    <property type="match status" value="1"/>
</dbReference>
<dbReference type="EMBL" id="UOEA01000037">
    <property type="protein sequence ID" value="VAV83241.1"/>
    <property type="molecule type" value="Genomic_DNA"/>
</dbReference>
<keyword evidence="5" id="KW-0408">Iron</keyword>